<dbReference type="PRINTS" id="PR00973">
    <property type="entry name" value="RIBOSOMALS17"/>
</dbReference>
<dbReference type="GO" id="GO:0006412">
    <property type="term" value="P:translation"/>
    <property type="evidence" value="ECO:0007669"/>
    <property type="project" value="UniProtKB-UniRule"/>
</dbReference>
<dbReference type="PROSITE" id="PS00056">
    <property type="entry name" value="RIBOSOMAL_S17"/>
    <property type="match status" value="1"/>
</dbReference>
<sequence length="101" mass="11539">MPKKKLIGEVVSNKMDKTVVVAVNTLVKHPIVGKYIKRTKKYYAHDENNECQIGDTVEIIESRPLSKLKRWRVLRIVEKSIFADENVVEDVDVEGGSKDDN</sequence>
<evidence type="ECO:0000313" key="8">
    <source>
        <dbReference type="EMBL" id="SHH50136.1"/>
    </source>
</evidence>
<keyword evidence="4 6" id="KW-0689">Ribosomal protein</keyword>
<dbReference type="GO" id="GO:0022627">
    <property type="term" value="C:cytosolic small ribosomal subunit"/>
    <property type="evidence" value="ECO:0007669"/>
    <property type="project" value="UniProtKB-UniRule"/>
</dbReference>
<dbReference type="InterPro" id="IPR019979">
    <property type="entry name" value="Ribosomal_uS17_CS"/>
</dbReference>
<dbReference type="HAMAP" id="MF_01345_B">
    <property type="entry name" value="Ribosomal_uS17_B"/>
    <property type="match status" value="1"/>
</dbReference>
<keyword evidence="3 6" id="KW-0694">RNA-binding</keyword>
<dbReference type="PANTHER" id="PTHR10744:SF1">
    <property type="entry name" value="SMALL RIBOSOMAL SUBUNIT PROTEIN US17M"/>
    <property type="match status" value="1"/>
</dbReference>
<dbReference type="RefSeq" id="WP_073073378.1">
    <property type="nucleotide sequence ID" value="NZ_FQXN01000005.1"/>
</dbReference>
<dbReference type="GO" id="GO:0003735">
    <property type="term" value="F:structural constituent of ribosome"/>
    <property type="evidence" value="ECO:0007669"/>
    <property type="project" value="UniProtKB-UniRule"/>
</dbReference>
<dbReference type="OrthoDB" id="9811714at2"/>
<keyword evidence="5 6" id="KW-0687">Ribonucleoprotein</keyword>
<protein>
    <recommendedName>
        <fullName evidence="6">Small ribosomal subunit protein uS17</fullName>
    </recommendedName>
</protein>
<dbReference type="GO" id="GO:0019843">
    <property type="term" value="F:rRNA binding"/>
    <property type="evidence" value="ECO:0007669"/>
    <property type="project" value="UniProtKB-UniRule"/>
</dbReference>
<evidence type="ECO:0000256" key="2">
    <source>
        <dbReference type="ARBA" id="ARBA00022730"/>
    </source>
</evidence>
<evidence type="ECO:0000256" key="3">
    <source>
        <dbReference type="ARBA" id="ARBA00022884"/>
    </source>
</evidence>
<keyword evidence="9" id="KW-1185">Reference proteome</keyword>
<evidence type="ECO:0000256" key="7">
    <source>
        <dbReference type="RuleBase" id="RU003872"/>
    </source>
</evidence>
<dbReference type="CDD" id="cd00364">
    <property type="entry name" value="Ribosomal_uS17"/>
    <property type="match status" value="1"/>
</dbReference>
<evidence type="ECO:0000256" key="6">
    <source>
        <dbReference type="HAMAP-Rule" id="MF_01345"/>
    </source>
</evidence>
<comment type="function">
    <text evidence="6">One of the primary rRNA binding proteins, it binds specifically to the 5'-end of 16S ribosomal RNA.</text>
</comment>
<dbReference type="SUPFAM" id="SSF50249">
    <property type="entry name" value="Nucleic acid-binding proteins"/>
    <property type="match status" value="1"/>
</dbReference>
<name>A0A1M5THD6_9BACT</name>
<gene>
    <name evidence="6" type="primary">rpsQ</name>
    <name evidence="8" type="ORF">SAMN02745199_1311</name>
</gene>
<dbReference type="NCBIfam" id="TIGR03635">
    <property type="entry name" value="uS17_bact"/>
    <property type="match status" value="1"/>
</dbReference>
<dbReference type="EMBL" id="FQXN01000005">
    <property type="protein sequence ID" value="SHH50136.1"/>
    <property type="molecule type" value="Genomic_DNA"/>
</dbReference>
<dbReference type="NCBIfam" id="NF004123">
    <property type="entry name" value="PRK05610.1"/>
    <property type="match status" value="1"/>
</dbReference>
<dbReference type="InterPro" id="IPR000266">
    <property type="entry name" value="Ribosomal_uS17"/>
</dbReference>
<dbReference type="InterPro" id="IPR019984">
    <property type="entry name" value="Ribosomal_uS17_bact/chlr"/>
</dbReference>
<comment type="similarity">
    <text evidence="1 6 7">Belongs to the universal ribosomal protein uS17 family.</text>
</comment>
<dbReference type="STRING" id="1123380.SAMN02745199_1311"/>
<evidence type="ECO:0000256" key="4">
    <source>
        <dbReference type="ARBA" id="ARBA00022980"/>
    </source>
</evidence>
<dbReference type="Proteomes" id="UP000242592">
    <property type="component" value="Unassembled WGS sequence"/>
</dbReference>
<comment type="subunit">
    <text evidence="6">Part of the 30S ribosomal subunit.</text>
</comment>
<dbReference type="Pfam" id="PF00366">
    <property type="entry name" value="Ribosomal_S17"/>
    <property type="match status" value="1"/>
</dbReference>
<evidence type="ECO:0000256" key="5">
    <source>
        <dbReference type="ARBA" id="ARBA00023274"/>
    </source>
</evidence>
<evidence type="ECO:0000313" key="9">
    <source>
        <dbReference type="Proteomes" id="UP000242592"/>
    </source>
</evidence>
<dbReference type="PANTHER" id="PTHR10744">
    <property type="entry name" value="40S RIBOSOMAL PROTEIN S11 FAMILY MEMBER"/>
    <property type="match status" value="1"/>
</dbReference>
<dbReference type="InterPro" id="IPR012340">
    <property type="entry name" value="NA-bd_OB-fold"/>
</dbReference>
<keyword evidence="2 6" id="KW-0699">rRNA-binding</keyword>
<proteinExistence type="inferred from homology"/>
<evidence type="ECO:0000256" key="1">
    <source>
        <dbReference type="ARBA" id="ARBA00010254"/>
    </source>
</evidence>
<dbReference type="Gene3D" id="2.40.50.140">
    <property type="entry name" value="Nucleic acid-binding proteins"/>
    <property type="match status" value="1"/>
</dbReference>
<dbReference type="AlphaFoldDB" id="A0A1M5THD6"/>
<organism evidence="8 9">
    <name type="scientific">Thermosipho atlanticus DSM 15807</name>
    <dbReference type="NCBI Taxonomy" id="1123380"/>
    <lineage>
        <taxon>Bacteria</taxon>
        <taxon>Thermotogati</taxon>
        <taxon>Thermotogota</taxon>
        <taxon>Thermotogae</taxon>
        <taxon>Thermotogales</taxon>
        <taxon>Fervidobacteriaceae</taxon>
        <taxon>Thermosipho</taxon>
    </lineage>
</organism>
<reference evidence="9" key="1">
    <citation type="submission" date="2016-11" db="EMBL/GenBank/DDBJ databases">
        <authorList>
            <person name="Varghese N."/>
            <person name="Submissions S."/>
        </authorList>
    </citation>
    <scope>NUCLEOTIDE SEQUENCE [LARGE SCALE GENOMIC DNA]</scope>
    <source>
        <strain evidence="9">DSM 15807</strain>
    </source>
</reference>
<accession>A0A1M5THD6</accession>